<proteinExistence type="predicted"/>
<evidence type="ECO:0000313" key="3">
    <source>
        <dbReference type="Proteomes" id="UP000038083"/>
    </source>
</evidence>
<gene>
    <name evidence="2" type="ORF">CCYN74_120004</name>
</gene>
<protein>
    <submittedName>
        <fullName evidence="2">Uncharacterized protein</fullName>
    </submittedName>
</protein>
<name>A0A0B7HBD8_9FLAO</name>
<dbReference type="AlphaFoldDB" id="A0A0B7HBD8"/>
<dbReference type="EMBL" id="CDOG01000004">
    <property type="protein sequence ID" value="CEN35227.1"/>
    <property type="molecule type" value="Genomic_DNA"/>
</dbReference>
<dbReference type="Proteomes" id="UP000038083">
    <property type="component" value="Unassembled WGS sequence"/>
</dbReference>
<organism evidence="2 3">
    <name type="scientific">Capnocytophaga cynodegmi</name>
    <dbReference type="NCBI Taxonomy" id="28189"/>
    <lineage>
        <taxon>Bacteria</taxon>
        <taxon>Pseudomonadati</taxon>
        <taxon>Bacteroidota</taxon>
        <taxon>Flavobacteriia</taxon>
        <taxon>Flavobacteriales</taxon>
        <taxon>Flavobacteriaceae</taxon>
        <taxon>Capnocytophaga</taxon>
    </lineage>
</organism>
<accession>A0A0B7HBD8</accession>
<evidence type="ECO:0000313" key="2">
    <source>
        <dbReference type="EMBL" id="CEN35227.1"/>
    </source>
</evidence>
<evidence type="ECO:0000256" key="1">
    <source>
        <dbReference type="SAM" id="Phobius"/>
    </source>
</evidence>
<keyword evidence="1" id="KW-0472">Membrane</keyword>
<sequence length="98" mass="11125">MLVKALLICCCNTWSVKMFFHDTTAELRLSAEMFSLRNNLLSTTCGLSYDLRAAHEVSSAIVVAIPIILNMFIVKLVYTIYLFILYPPTPLKRGNFSF</sequence>
<keyword evidence="1" id="KW-0812">Transmembrane</keyword>
<keyword evidence="1" id="KW-1133">Transmembrane helix</keyword>
<reference evidence="2 3" key="1">
    <citation type="submission" date="2015-01" db="EMBL/GenBank/DDBJ databases">
        <authorList>
            <person name="Xiang T."/>
            <person name="Song Y."/>
            <person name="Huang L."/>
            <person name="Wang B."/>
            <person name="Wu P."/>
        </authorList>
    </citation>
    <scope>NUCLEOTIDE SEQUENCE [LARGE SCALE GENOMIC DNA]</scope>
    <source>
        <strain evidence="2 3">Ccy74</strain>
    </source>
</reference>
<feature type="transmembrane region" description="Helical" evidence="1">
    <location>
        <begin position="60"/>
        <end position="86"/>
    </location>
</feature>